<reference evidence="2 3" key="1">
    <citation type="submission" date="2023-07" db="EMBL/GenBank/DDBJ databases">
        <title>Comparative genomics of wheat-associated soil bacteria to identify genetic determinants of phenazine resistance.</title>
        <authorList>
            <person name="Mouncey N."/>
        </authorList>
    </citation>
    <scope>NUCLEOTIDE SEQUENCE [LARGE SCALE GENOMIC DNA]</scope>
    <source>
        <strain evidence="2 3">V2I4</strain>
    </source>
</reference>
<comment type="caution">
    <text evidence="2">The sequence shown here is derived from an EMBL/GenBank/DDBJ whole genome shotgun (WGS) entry which is preliminary data.</text>
</comment>
<gene>
    <name evidence="2" type="ORF">QF035_000821</name>
</gene>
<name>A0ABU0SI47_9ACTN</name>
<proteinExistence type="predicted"/>
<feature type="region of interest" description="Disordered" evidence="1">
    <location>
        <begin position="88"/>
        <end position="108"/>
    </location>
</feature>
<accession>A0ABU0SI47</accession>
<keyword evidence="3" id="KW-1185">Reference proteome</keyword>
<dbReference type="Proteomes" id="UP001230328">
    <property type="component" value="Unassembled WGS sequence"/>
</dbReference>
<evidence type="ECO:0000256" key="1">
    <source>
        <dbReference type="SAM" id="MobiDB-lite"/>
    </source>
</evidence>
<dbReference type="RefSeq" id="WP_307518169.1">
    <property type="nucleotide sequence ID" value="NZ_JAUSZI010000002.1"/>
</dbReference>
<dbReference type="EMBL" id="JAUSZI010000002">
    <property type="protein sequence ID" value="MDQ1023239.1"/>
    <property type="molecule type" value="Genomic_DNA"/>
</dbReference>
<sequence length="108" mass="11217">MALVGLAGQSVPPVSSALAFRFAGNAPTIAYALSASAVNVASPSALEPSQTTEEATARPALIQYLYLLSRSRFRRGRGTLEPALVIHGAARSGGEPADGAREREHGTR</sequence>
<feature type="compositionally biased region" description="Basic and acidic residues" evidence="1">
    <location>
        <begin position="98"/>
        <end position="108"/>
    </location>
</feature>
<evidence type="ECO:0000313" key="2">
    <source>
        <dbReference type="EMBL" id="MDQ1023239.1"/>
    </source>
</evidence>
<organism evidence="2 3">
    <name type="scientific">Streptomyces umbrinus</name>
    <dbReference type="NCBI Taxonomy" id="67370"/>
    <lineage>
        <taxon>Bacteria</taxon>
        <taxon>Bacillati</taxon>
        <taxon>Actinomycetota</taxon>
        <taxon>Actinomycetes</taxon>
        <taxon>Kitasatosporales</taxon>
        <taxon>Streptomycetaceae</taxon>
        <taxon>Streptomyces</taxon>
        <taxon>Streptomyces phaeochromogenes group</taxon>
    </lineage>
</organism>
<protein>
    <submittedName>
        <fullName evidence="2">Uncharacterized protein</fullName>
    </submittedName>
</protein>
<evidence type="ECO:0000313" key="3">
    <source>
        <dbReference type="Proteomes" id="UP001230328"/>
    </source>
</evidence>